<dbReference type="PROSITE" id="PS51257">
    <property type="entry name" value="PROKAR_LIPOPROTEIN"/>
    <property type="match status" value="1"/>
</dbReference>
<reference evidence="2 3" key="1">
    <citation type="submission" date="2017-10" db="EMBL/GenBank/DDBJ databases">
        <title>Sequencing the genomes of 1000 actinobacteria strains.</title>
        <authorList>
            <person name="Klenk H.-P."/>
        </authorList>
    </citation>
    <scope>NUCLEOTIDE SEQUENCE [LARGE SCALE GENOMIC DNA]</scope>
    <source>
        <strain evidence="2 3">DSM 15597</strain>
    </source>
</reference>
<evidence type="ECO:0008006" key="4">
    <source>
        <dbReference type="Google" id="ProtNLM"/>
    </source>
</evidence>
<dbReference type="Proteomes" id="UP000226079">
    <property type="component" value="Unassembled WGS sequence"/>
</dbReference>
<proteinExistence type="predicted"/>
<evidence type="ECO:0000256" key="1">
    <source>
        <dbReference type="SAM" id="SignalP"/>
    </source>
</evidence>
<feature type="chain" id="PRO_5038436553" description="Lipoprotein" evidence="1">
    <location>
        <begin position="24"/>
        <end position="133"/>
    </location>
</feature>
<keyword evidence="1" id="KW-0732">Signal</keyword>
<name>A0A2A9CQ00_9ACTN</name>
<dbReference type="RefSeq" id="WP_098459346.1">
    <property type="nucleotide sequence ID" value="NZ_PDJC01000001.1"/>
</dbReference>
<protein>
    <recommendedName>
        <fullName evidence="4">Lipoprotein</fullName>
    </recommendedName>
</protein>
<evidence type="ECO:0000313" key="2">
    <source>
        <dbReference type="EMBL" id="PFG15740.1"/>
    </source>
</evidence>
<sequence>MNQRTLIARLSAVWIAAVMVAMTAGCSLGQGSCAAPRAEMPSTAAAGTTVTVRLFELWTSCADQGQGASTPMSKVEVRGVSTKDPKIILTSAVADVGKDASAVVTLSLPTDASGTLTVQVGDQTVGQLTITRS</sequence>
<organism evidence="2 3">
    <name type="scientific">Propionicimonas paludicola</name>
    <dbReference type="NCBI Taxonomy" id="185243"/>
    <lineage>
        <taxon>Bacteria</taxon>
        <taxon>Bacillati</taxon>
        <taxon>Actinomycetota</taxon>
        <taxon>Actinomycetes</taxon>
        <taxon>Propionibacteriales</taxon>
        <taxon>Nocardioidaceae</taxon>
        <taxon>Propionicimonas</taxon>
    </lineage>
</organism>
<comment type="caution">
    <text evidence="2">The sequence shown here is derived from an EMBL/GenBank/DDBJ whole genome shotgun (WGS) entry which is preliminary data.</text>
</comment>
<keyword evidence="3" id="KW-1185">Reference proteome</keyword>
<gene>
    <name evidence="2" type="ORF">ATK74_0260</name>
</gene>
<dbReference type="EMBL" id="PDJC01000001">
    <property type="protein sequence ID" value="PFG15740.1"/>
    <property type="molecule type" value="Genomic_DNA"/>
</dbReference>
<feature type="signal peptide" evidence="1">
    <location>
        <begin position="1"/>
        <end position="23"/>
    </location>
</feature>
<accession>A0A2A9CQ00</accession>
<evidence type="ECO:0000313" key="3">
    <source>
        <dbReference type="Proteomes" id="UP000226079"/>
    </source>
</evidence>
<dbReference type="AlphaFoldDB" id="A0A2A9CQ00"/>